<dbReference type="RefSeq" id="XP_062699815.1">
    <property type="nucleotide sequence ID" value="XM_062843831.1"/>
</dbReference>
<evidence type="ECO:0000256" key="1">
    <source>
        <dbReference type="SAM" id="MobiDB-lite"/>
    </source>
</evidence>
<dbReference type="InterPro" id="IPR012337">
    <property type="entry name" value="RNaseH-like_sf"/>
</dbReference>
<dbReference type="InterPro" id="IPR043128">
    <property type="entry name" value="Rev_trsase/Diguanyl_cyclase"/>
</dbReference>
<dbReference type="PROSITE" id="PS50994">
    <property type="entry name" value="INTEGRASE"/>
    <property type="match status" value="1"/>
</dbReference>
<dbReference type="GeneID" id="115264406"/>
<feature type="region of interest" description="Disordered" evidence="1">
    <location>
        <begin position="1252"/>
        <end position="1280"/>
    </location>
</feature>
<reference evidence="3" key="2">
    <citation type="submission" date="2025-05" db="UniProtKB">
        <authorList>
            <consortium name="EnsemblMetazoa"/>
        </authorList>
    </citation>
    <scope>IDENTIFICATION</scope>
    <source>
        <strain evidence="3">Foshan</strain>
    </source>
</reference>
<name>A0ABM1YYM0_AEDAL</name>
<dbReference type="Gene3D" id="3.30.420.10">
    <property type="entry name" value="Ribonuclease H-like superfamily/Ribonuclease H"/>
    <property type="match status" value="1"/>
</dbReference>
<dbReference type="InterPro" id="IPR036397">
    <property type="entry name" value="RNaseH_sf"/>
</dbReference>
<dbReference type="Pfam" id="PF18701">
    <property type="entry name" value="DUF5641"/>
    <property type="match status" value="1"/>
</dbReference>
<dbReference type="SUPFAM" id="SSF56672">
    <property type="entry name" value="DNA/RNA polymerases"/>
    <property type="match status" value="1"/>
</dbReference>
<dbReference type="Proteomes" id="UP000069940">
    <property type="component" value="Unassembled WGS sequence"/>
</dbReference>
<protein>
    <recommendedName>
        <fullName evidence="2">Integrase catalytic domain-containing protein</fullName>
    </recommendedName>
</protein>
<feature type="domain" description="Integrase catalytic" evidence="2">
    <location>
        <begin position="971"/>
        <end position="1157"/>
    </location>
</feature>
<dbReference type="EnsemblMetazoa" id="AALFPA23_013287.R19235">
    <property type="protein sequence ID" value="AALFPA23_013287.P19235"/>
    <property type="gene ID" value="AALFPA23_013287"/>
</dbReference>
<dbReference type="PANTHER" id="PTHR47331">
    <property type="entry name" value="PHD-TYPE DOMAIN-CONTAINING PROTEIN"/>
    <property type="match status" value="1"/>
</dbReference>
<dbReference type="InterPro" id="IPR040676">
    <property type="entry name" value="DUF5641"/>
</dbReference>
<dbReference type="SUPFAM" id="SSF53098">
    <property type="entry name" value="Ribonuclease H-like"/>
    <property type="match status" value="1"/>
</dbReference>
<dbReference type="Gene3D" id="3.10.10.10">
    <property type="entry name" value="HIV Type 1 Reverse Transcriptase, subunit A, domain 1"/>
    <property type="match status" value="1"/>
</dbReference>
<dbReference type="Gene3D" id="3.30.70.270">
    <property type="match status" value="1"/>
</dbReference>
<keyword evidence="4" id="KW-1185">Reference proteome</keyword>
<organism evidence="3 4">
    <name type="scientific">Aedes albopictus</name>
    <name type="common">Asian tiger mosquito</name>
    <name type="synonym">Stegomyia albopicta</name>
    <dbReference type="NCBI Taxonomy" id="7160"/>
    <lineage>
        <taxon>Eukaryota</taxon>
        <taxon>Metazoa</taxon>
        <taxon>Ecdysozoa</taxon>
        <taxon>Arthropoda</taxon>
        <taxon>Hexapoda</taxon>
        <taxon>Insecta</taxon>
        <taxon>Pterygota</taxon>
        <taxon>Neoptera</taxon>
        <taxon>Endopterygota</taxon>
        <taxon>Diptera</taxon>
        <taxon>Nematocera</taxon>
        <taxon>Culicoidea</taxon>
        <taxon>Culicidae</taxon>
        <taxon>Culicinae</taxon>
        <taxon>Aedini</taxon>
        <taxon>Aedes</taxon>
        <taxon>Stegomyia</taxon>
    </lineage>
</organism>
<dbReference type="InterPro" id="IPR001584">
    <property type="entry name" value="Integrase_cat-core"/>
</dbReference>
<sequence length="1280" mass="146612">MDAALATELEIDGKREPLCLKWTGNMGRLENESIKLNVQISGTGINQRKYWLQGVHTVSALDLFHQSVNAQELANQYEHLRGIPVESYQNAQPRLLIGIKNANLSYPLKGREGRLNEPIATKTRLGWVIHGGSDEDDLLLAYHGVQICPCHEKGDDCLEQALKDYLSLEGLGVTKPDKPLLSKEDQRALEILDKVVQTDSGHYETQLLWKFDEFRLPNSKPVALRRFLCLESRMAKDPKLATALREKIEDYKEKGYIRKLSEAEIQEKMQRFWYIPIFPVFNANKPGKLRIVWDCAAKTGNVSLNSMLIKGPDQLVPLNNVLYRFRENKIGISGDIREMFLQVRIAKEDQNCQLFLWKDDPEDDTPSTYVLQVMTFGASCSPSCAQFVKNLNANKYVDQFPRAAEAITKQHYVDDMLISVESEDEAIQLAEDVRYVHSQAGFEIRNWTSNSVSVLNALHQEKTDHKSLHIGSEPAVEKVLGMWWCTDTDSFTYKLSPKYDSKLLNSEQKPTKREVLRTLMSIFDPLGLLSNVLVYLKILFQEIWRSGINWDDQIPDNLYTKWEQWLRVIPKLQDINIPRCYRSLTTMDVNTKIQLHTFVDASELGYAAVVYLRYQQGSKVECAIVGAKSRVAPLKFISIPRLELQSAVLGTRLANTISEALSFVINERFFWTDARDVLCWLRSDHRRYTPYVAWRVSEILDTTAINDWKWVSTKDNVADEATKLKRALDISCNGRWFRGPEFLWQTTDMWPCEPFSTNTTKEELRANLLHHMAVSQPLFQEEKFSDWNRLLRTAATVIRYIGNIRRKSTGEERQTGPLSRDELVQAASVLYRQAQSTSFAEEMNLLSNPQVGKEIPKSSSVYTLNPFLDERQVMRMHGRISACEYASSDAMNPVILPKDHYITKLIVQDYHQRYHHRNHETVLNELRQVYRIAKLRRLLGKIKAECQTCKNQRAAPKPPPMADLPSARLAAYTRPFSYVGIDYFGPMTVAVGRRIEKRWGVLVTCLTIRAVHLEIAHSLSADSCIMALRTFMARRGVPIQIYSDRGTNFVATNKELRESLKEMDQEKVIQKITSQNTQWTFLPPASPHMGGAWERLIQTVKVNLQAMLPTRNPTDEVLRNTLAEIENLINSRPLTHVPVEDPDAPVLTPNHFILGSSNGLKPATRLDDRALILRRSWRQSQREADLFWKRWLRDYLPELTKHLPRNCWPKGRVISVNRAKDGQVRSAAVQTITGIYERPTTKIAVLDIRREESVSQDPGVPGGECCDPSVGAAHQDDLRR</sequence>
<evidence type="ECO:0000313" key="3">
    <source>
        <dbReference type="EnsemblMetazoa" id="AALFPA23_013287.P19235"/>
    </source>
</evidence>
<accession>A0ABM1YYM0</accession>
<dbReference type="CDD" id="cd01644">
    <property type="entry name" value="RT_pepA17"/>
    <property type="match status" value="1"/>
</dbReference>
<evidence type="ECO:0000313" key="4">
    <source>
        <dbReference type="Proteomes" id="UP000069940"/>
    </source>
</evidence>
<dbReference type="InterPro" id="IPR000477">
    <property type="entry name" value="RT_dom"/>
</dbReference>
<dbReference type="InterPro" id="IPR043502">
    <property type="entry name" value="DNA/RNA_pol_sf"/>
</dbReference>
<dbReference type="Pfam" id="PF05380">
    <property type="entry name" value="Peptidase_A17"/>
    <property type="match status" value="1"/>
</dbReference>
<evidence type="ECO:0000259" key="2">
    <source>
        <dbReference type="PROSITE" id="PS50994"/>
    </source>
</evidence>
<reference evidence="4" key="1">
    <citation type="journal article" date="2015" name="Proc. Natl. Acad. Sci. U.S.A.">
        <title>Genome sequence of the Asian Tiger mosquito, Aedes albopictus, reveals insights into its biology, genetics, and evolution.</title>
        <authorList>
            <person name="Chen X.G."/>
            <person name="Jiang X."/>
            <person name="Gu J."/>
            <person name="Xu M."/>
            <person name="Wu Y."/>
            <person name="Deng Y."/>
            <person name="Zhang C."/>
            <person name="Bonizzoni M."/>
            <person name="Dermauw W."/>
            <person name="Vontas J."/>
            <person name="Armbruster P."/>
            <person name="Huang X."/>
            <person name="Yang Y."/>
            <person name="Zhang H."/>
            <person name="He W."/>
            <person name="Peng H."/>
            <person name="Liu Y."/>
            <person name="Wu K."/>
            <person name="Chen J."/>
            <person name="Lirakis M."/>
            <person name="Topalis P."/>
            <person name="Van Leeuwen T."/>
            <person name="Hall A.B."/>
            <person name="Jiang X."/>
            <person name="Thorpe C."/>
            <person name="Mueller R.L."/>
            <person name="Sun C."/>
            <person name="Waterhouse R.M."/>
            <person name="Yan G."/>
            <person name="Tu Z.J."/>
            <person name="Fang X."/>
            <person name="James A.A."/>
        </authorList>
    </citation>
    <scope>NUCLEOTIDE SEQUENCE [LARGE SCALE GENOMIC DNA]</scope>
    <source>
        <strain evidence="4">Foshan</strain>
    </source>
</reference>
<dbReference type="Pfam" id="PF00078">
    <property type="entry name" value="RVT_1"/>
    <property type="match status" value="1"/>
</dbReference>
<dbReference type="InterPro" id="IPR008042">
    <property type="entry name" value="Retrotrans_Pao"/>
</dbReference>
<proteinExistence type="predicted"/>
<dbReference type="PANTHER" id="PTHR47331:SF1">
    <property type="entry name" value="GAG-LIKE PROTEIN"/>
    <property type="match status" value="1"/>
</dbReference>